<dbReference type="PANTHER" id="PTHR32294:SF4">
    <property type="entry name" value="ERROR-PRONE DNA POLYMERASE"/>
    <property type="match status" value="1"/>
</dbReference>
<evidence type="ECO:0000256" key="10">
    <source>
        <dbReference type="ARBA" id="ARBA00022705"/>
    </source>
</evidence>
<dbReference type="Pfam" id="PF17657">
    <property type="entry name" value="DNA_pol3_finger"/>
    <property type="match status" value="1"/>
</dbReference>
<evidence type="ECO:0000256" key="3">
    <source>
        <dbReference type="ARBA" id="ARBA00009496"/>
    </source>
</evidence>
<keyword evidence="8" id="KW-0808">Transferase</keyword>
<keyword evidence="13" id="KW-0234">DNA repair</keyword>
<dbReference type="GO" id="GO:0003676">
    <property type="term" value="F:nucleic acid binding"/>
    <property type="evidence" value="ECO:0007669"/>
    <property type="project" value="InterPro"/>
</dbReference>
<gene>
    <name evidence="17" type="ORF">JFN87_09760</name>
</gene>
<dbReference type="Pfam" id="PF14579">
    <property type="entry name" value="HHH_6"/>
    <property type="match status" value="1"/>
</dbReference>
<dbReference type="InterPro" id="IPR041931">
    <property type="entry name" value="DNA_pol3_alpha_thumb_dom"/>
</dbReference>
<dbReference type="Pfam" id="PF02811">
    <property type="entry name" value="PHP"/>
    <property type="match status" value="1"/>
</dbReference>
<dbReference type="GO" id="GO:0003887">
    <property type="term" value="F:DNA-directed DNA polymerase activity"/>
    <property type="evidence" value="ECO:0007669"/>
    <property type="project" value="UniProtKB-KW"/>
</dbReference>
<keyword evidence="12" id="KW-0239">DNA-directed DNA polymerase</keyword>
<evidence type="ECO:0000313" key="18">
    <source>
        <dbReference type="Proteomes" id="UP000670475"/>
    </source>
</evidence>
<dbReference type="PANTHER" id="PTHR32294">
    <property type="entry name" value="DNA POLYMERASE III SUBUNIT ALPHA"/>
    <property type="match status" value="1"/>
</dbReference>
<dbReference type="GO" id="GO:0005737">
    <property type="term" value="C:cytoplasm"/>
    <property type="evidence" value="ECO:0007669"/>
    <property type="project" value="UniProtKB-SubCell"/>
</dbReference>
<evidence type="ECO:0000256" key="6">
    <source>
        <dbReference type="ARBA" id="ARBA00019114"/>
    </source>
</evidence>
<accession>A0A940M7T6</accession>
<proteinExistence type="inferred from homology"/>
<evidence type="ECO:0000259" key="16">
    <source>
        <dbReference type="SMART" id="SM00481"/>
    </source>
</evidence>
<dbReference type="InterPro" id="IPR004013">
    <property type="entry name" value="PHP_dom"/>
</dbReference>
<keyword evidence="9" id="KW-0548">Nucleotidyltransferase</keyword>
<keyword evidence="7" id="KW-0963">Cytoplasm</keyword>
<name>A0A940M7T6_9ACTN</name>
<comment type="caution">
    <text evidence="17">The sequence shown here is derived from an EMBL/GenBank/DDBJ whole genome shotgun (WGS) entry which is preliminary data.</text>
</comment>
<dbReference type="Gene3D" id="1.10.10.1600">
    <property type="entry name" value="Bacterial DNA polymerase III alpha subunit, thumb domain"/>
    <property type="match status" value="1"/>
</dbReference>
<dbReference type="InterPro" id="IPR003141">
    <property type="entry name" value="Pol/His_phosphatase_N"/>
</dbReference>
<dbReference type="Pfam" id="PF01336">
    <property type="entry name" value="tRNA_anti-codon"/>
    <property type="match status" value="1"/>
</dbReference>
<organism evidence="17 18">
    <name type="scientific">Streptomyces montanisoli</name>
    <dbReference type="NCBI Taxonomy" id="2798581"/>
    <lineage>
        <taxon>Bacteria</taxon>
        <taxon>Bacillati</taxon>
        <taxon>Actinomycetota</taxon>
        <taxon>Actinomycetes</taxon>
        <taxon>Kitasatosporales</taxon>
        <taxon>Streptomycetaceae</taxon>
        <taxon>Streptomyces</taxon>
    </lineage>
</organism>
<reference evidence="17" key="1">
    <citation type="submission" date="2021-03" db="EMBL/GenBank/DDBJ databases">
        <title>Whole genome sequence of Streptomyces bomunensis MMS17-BM035.</title>
        <authorList>
            <person name="Lee J.H."/>
        </authorList>
    </citation>
    <scope>NUCLEOTIDE SEQUENCE</scope>
    <source>
        <strain evidence="17">MMS17-BM035</strain>
    </source>
</reference>
<protein>
    <recommendedName>
        <fullName evidence="6">DNA polymerase III subunit alpha</fullName>
        <ecNumber evidence="4">2.7.7.7</ecNumber>
    </recommendedName>
    <alternativeName>
        <fullName evidence="5">Error-prone DNA polymerase</fullName>
    </alternativeName>
</protein>
<feature type="region of interest" description="Disordered" evidence="15">
    <location>
        <begin position="1118"/>
        <end position="1172"/>
    </location>
</feature>
<evidence type="ECO:0000256" key="9">
    <source>
        <dbReference type="ARBA" id="ARBA00022695"/>
    </source>
</evidence>
<dbReference type="EC" id="2.7.7.7" evidence="4"/>
<dbReference type="NCBIfam" id="TIGR00594">
    <property type="entry name" value="polc"/>
    <property type="match status" value="1"/>
</dbReference>
<dbReference type="AlphaFoldDB" id="A0A940M7T6"/>
<evidence type="ECO:0000256" key="5">
    <source>
        <dbReference type="ARBA" id="ARBA00017273"/>
    </source>
</evidence>
<comment type="similarity">
    <text evidence="3">Belongs to the DNA polymerase type-C family. DnaE subfamily.</text>
</comment>
<dbReference type="SMART" id="SM00481">
    <property type="entry name" value="POLIIIAc"/>
    <property type="match status" value="1"/>
</dbReference>
<dbReference type="SUPFAM" id="SSF89550">
    <property type="entry name" value="PHP domain-like"/>
    <property type="match status" value="1"/>
</dbReference>
<evidence type="ECO:0000256" key="11">
    <source>
        <dbReference type="ARBA" id="ARBA00022763"/>
    </source>
</evidence>
<dbReference type="InterPro" id="IPR004365">
    <property type="entry name" value="NA-bd_OB_tRNA"/>
</dbReference>
<dbReference type="Proteomes" id="UP000670475">
    <property type="component" value="Unassembled WGS sequence"/>
</dbReference>
<dbReference type="Pfam" id="PF07733">
    <property type="entry name" value="DNA_pol3_alpha"/>
    <property type="match status" value="1"/>
</dbReference>
<evidence type="ECO:0000256" key="14">
    <source>
        <dbReference type="ARBA" id="ARBA00049244"/>
    </source>
</evidence>
<feature type="compositionally biased region" description="Gly residues" evidence="15">
    <location>
        <begin position="1120"/>
        <end position="1133"/>
    </location>
</feature>
<dbReference type="InterPro" id="IPR011708">
    <property type="entry name" value="DNA_pol3_alpha_NTPase_dom"/>
</dbReference>
<dbReference type="RefSeq" id="WP_209339549.1">
    <property type="nucleotide sequence ID" value="NZ_JAGIQL010000028.1"/>
</dbReference>
<evidence type="ECO:0000256" key="4">
    <source>
        <dbReference type="ARBA" id="ARBA00012417"/>
    </source>
</evidence>
<dbReference type="InterPro" id="IPR040982">
    <property type="entry name" value="DNA_pol3_finger"/>
</dbReference>
<evidence type="ECO:0000256" key="1">
    <source>
        <dbReference type="ARBA" id="ARBA00004496"/>
    </source>
</evidence>
<keyword evidence="11" id="KW-0227">DNA damage</keyword>
<dbReference type="GO" id="GO:0008408">
    <property type="term" value="F:3'-5' exonuclease activity"/>
    <property type="evidence" value="ECO:0007669"/>
    <property type="project" value="InterPro"/>
</dbReference>
<evidence type="ECO:0000256" key="15">
    <source>
        <dbReference type="SAM" id="MobiDB-lite"/>
    </source>
</evidence>
<evidence type="ECO:0000256" key="12">
    <source>
        <dbReference type="ARBA" id="ARBA00022932"/>
    </source>
</evidence>
<comment type="similarity">
    <text evidence="2">Belongs to the DNA polymerase type-C family. DnaE2 subfamily.</text>
</comment>
<dbReference type="CDD" id="cd04485">
    <property type="entry name" value="DnaE_OBF"/>
    <property type="match status" value="1"/>
</dbReference>
<evidence type="ECO:0000256" key="7">
    <source>
        <dbReference type="ARBA" id="ARBA00022490"/>
    </source>
</evidence>
<comment type="catalytic activity">
    <reaction evidence="14">
        <text>DNA(n) + a 2'-deoxyribonucleoside 5'-triphosphate = DNA(n+1) + diphosphate</text>
        <dbReference type="Rhea" id="RHEA:22508"/>
        <dbReference type="Rhea" id="RHEA-COMP:17339"/>
        <dbReference type="Rhea" id="RHEA-COMP:17340"/>
        <dbReference type="ChEBI" id="CHEBI:33019"/>
        <dbReference type="ChEBI" id="CHEBI:61560"/>
        <dbReference type="ChEBI" id="CHEBI:173112"/>
        <dbReference type="EC" id="2.7.7.7"/>
    </reaction>
</comment>
<dbReference type="EMBL" id="JAGIQL010000028">
    <property type="protein sequence ID" value="MBP0457784.1"/>
    <property type="molecule type" value="Genomic_DNA"/>
</dbReference>
<dbReference type="InterPro" id="IPR004805">
    <property type="entry name" value="DnaE2/DnaE/PolC"/>
</dbReference>
<keyword evidence="18" id="KW-1185">Reference proteome</keyword>
<dbReference type="Gene3D" id="3.20.20.140">
    <property type="entry name" value="Metal-dependent hydrolases"/>
    <property type="match status" value="1"/>
</dbReference>
<dbReference type="InterPro" id="IPR029460">
    <property type="entry name" value="DNAPol_HHH"/>
</dbReference>
<dbReference type="InterPro" id="IPR016195">
    <property type="entry name" value="Pol/histidinol_Pase-like"/>
</dbReference>
<dbReference type="CDD" id="cd07431">
    <property type="entry name" value="PHP_PolIIIA"/>
    <property type="match status" value="1"/>
</dbReference>
<evidence type="ECO:0000256" key="2">
    <source>
        <dbReference type="ARBA" id="ARBA00007391"/>
    </source>
</evidence>
<comment type="subcellular location">
    <subcellularLocation>
        <location evidence="1">Cytoplasm</location>
    </subcellularLocation>
</comment>
<keyword evidence="10" id="KW-0235">DNA replication</keyword>
<sequence length="1172" mass="125571">METFTHLHTASGYSLRYGASHPELLAERAGERGMDALALTDRDTLAGAVRFAKACEASGVRPVFGVDLAVAGALPGAAGPGEAAARRRATPVRGGAFVDESAARAVFLARDGADGWADLCRLVSTAHGTGSSGPLLTWRDNHGDALTVLLGPDSEVGRALAAGRPDRAARLLAPWREAYGDALRLEVVHHGRTGAGPGSLRHAARTLGFAAEQGVRAVLGNAVRYADPGQGPVADVLDAARRLVPVDPRRGLDTGERWLKDAAAMARTAGLVAEAAGLGRDAAHRLLAATERTAAACLVDPADDIGLIEPSKGFGEDNVHFPEPRLVGAGRRTASRVLRSRAAAGMVARGYDLRPDRREYWRRMDEELRTIDAFGFASYFLTVAGVSDDIRNMGIRVAARGSGAGSLVNHLLGIAPADPVAHGLLMERFLSSRRPGLPDIDIDVESARRLEVYRAILARFGPERVAAVAMPETYRVRHAVRDVGAALSMHPAEIDRIAKAFPHIRARDARAALAELPELKDLAEEKERYGRFWDLVESLDALPRGVAMHPCGVLLSDASLLRRTPVVPTSGESFPMSQFDKEDVEDLGLLKLDVLGVRMQSAMAHAVAEIGRATGRAVDLDDPAQVPEGDRETYRLIRSAETLGCFQIESPGQRDLVGRLQPATFHDLVVDISLFRPGPVAADMVRPFIEARHGKAPARYPHEDLEDALRETYGVVVFHEQIIRMLNTMTGCGLEEADRIRRGLSDPESQSRIRAWFERAAGEKGYAPETVARAWEIVEAFGSYGFCKAHAVAFAVPTYQSAWLKAHHPAAFYAGLLTHDPGMYPKRLLLADARRRGVPVLPLDVNRSAVAHRIELVSDDGPVAGRYGLRLALSDVHGISEAESARIEAGQPYASLLDFWQRARPGRPVAQRLAQVGALDAFGANRRDLLLHLSELHGAQRGKAAGGAQLPLGEGRGTAAAGLPDLDDTERLSAELGVLSMDASRNLMDDHHAFLTELGVHSAKRLRDAPHGSTVLVAGAKVATQTPPIRSGRRVIFTTLDDGTGLVDLAFFDDSHDACAFPVFHSWLLLVRGVVQRRGPRSLSVVGARAWNLAELVELREREGLDAVAAALAAPVAGDGASGDGAPAPGGGRRIQLPTGYEMNPWADLRPAGEGPATGRKLWHSSPGSAGR</sequence>
<evidence type="ECO:0000256" key="8">
    <source>
        <dbReference type="ARBA" id="ARBA00022679"/>
    </source>
</evidence>
<evidence type="ECO:0000313" key="17">
    <source>
        <dbReference type="EMBL" id="MBP0457784.1"/>
    </source>
</evidence>
<feature type="domain" description="Polymerase/histidinol phosphatase N-terminal" evidence="16">
    <location>
        <begin position="5"/>
        <end position="72"/>
    </location>
</feature>
<dbReference type="GO" id="GO:0006281">
    <property type="term" value="P:DNA repair"/>
    <property type="evidence" value="ECO:0007669"/>
    <property type="project" value="UniProtKB-KW"/>
</dbReference>
<evidence type="ECO:0000256" key="13">
    <source>
        <dbReference type="ARBA" id="ARBA00023204"/>
    </source>
</evidence>
<dbReference type="GO" id="GO:0006260">
    <property type="term" value="P:DNA replication"/>
    <property type="evidence" value="ECO:0007669"/>
    <property type="project" value="UniProtKB-KW"/>
</dbReference>